<evidence type="ECO:0000256" key="10">
    <source>
        <dbReference type="PIRNR" id="PIRNR001174"/>
    </source>
</evidence>
<dbReference type="PANTHER" id="PTHR43718">
    <property type="entry name" value="LON PROTEASE"/>
    <property type="match status" value="1"/>
</dbReference>
<dbReference type="Proteomes" id="UP001621714">
    <property type="component" value="Unassembled WGS sequence"/>
</dbReference>
<feature type="active site" evidence="9 11">
    <location>
        <position position="728"/>
    </location>
</feature>
<dbReference type="EC" id="3.4.21.53" evidence="9 10"/>
<feature type="domain" description="Lon proteolytic" evidence="14">
    <location>
        <begin position="640"/>
        <end position="820"/>
    </location>
</feature>
<dbReference type="NCBIfam" id="TIGR00763">
    <property type="entry name" value="lon"/>
    <property type="match status" value="1"/>
</dbReference>
<dbReference type="Gene3D" id="1.20.58.1480">
    <property type="match status" value="1"/>
</dbReference>
<keyword evidence="4 9" id="KW-0547">Nucleotide-binding</keyword>
<evidence type="ECO:0000256" key="2">
    <source>
        <dbReference type="ARBA" id="ARBA00022490"/>
    </source>
</evidence>
<dbReference type="Pfam" id="PF05362">
    <property type="entry name" value="Lon_C"/>
    <property type="match status" value="1"/>
</dbReference>
<evidence type="ECO:0000256" key="12">
    <source>
        <dbReference type="RuleBase" id="RU000591"/>
    </source>
</evidence>
<dbReference type="SUPFAM" id="SSF88697">
    <property type="entry name" value="PUA domain-like"/>
    <property type="match status" value="1"/>
</dbReference>
<feature type="region of interest" description="Disordered" evidence="13">
    <location>
        <begin position="595"/>
        <end position="618"/>
    </location>
</feature>
<dbReference type="PROSITE" id="PS51786">
    <property type="entry name" value="LON_PROTEOLYTIC"/>
    <property type="match status" value="1"/>
</dbReference>
<dbReference type="SMART" id="SM00382">
    <property type="entry name" value="AAA"/>
    <property type="match status" value="1"/>
</dbReference>
<evidence type="ECO:0000259" key="15">
    <source>
        <dbReference type="PROSITE" id="PS51787"/>
    </source>
</evidence>
<dbReference type="InterPro" id="IPR054594">
    <property type="entry name" value="Lon_lid"/>
</dbReference>
<keyword evidence="2 9" id="KW-0963">Cytoplasm</keyword>
<dbReference type="SMART" id="SM00464">
    <property type="entry name" value="LON"/>
    <property type="match status" value="1"/>
</dbReference>
<feature type="active site" evidence="9 11">
    <location>
        <position position="770"/>
    </location>
</feature>
<dbReference type="InterPro" id="IPR008269">
    <property type="entry name" value="Lon_proteolytic"/>
</dbReference>
<evidence type="ECO:0000256" key="11">
    <source>
        <dbReference type="PROSITE-ProRule" id="PRU01122"/>
    </source>
</evidence>
<dbReference type="InterPro" id="IPR008268">
    <property type="entry name" value="Peptidase_S16_AS"/>
</dbReference>
<comment type="function">
    <text evidence="9">ATP-dependent serine protease that mediates the selective degradation of mutant and abnormal proteins as well as certain short-lived regulatory proteins. Required for cellular homeostasis and for survival from DNA damage and developmental changes induced by stress. Degrades polypeptides processively to yield small peptide fragments that are 5 to 10 amino acids long. Binds to DNA in a double-stranded, site-specific manner.</text>
</comment>
<keyword evidence="8 9" id="KW-0346">Stress response</keyword>
<comment type="induction">
    <text evidence="9">By heat shock.</text>
</comment>
<dbReference type="Pfam" id="PF00004">
    <property type="entry name" value="AAA"/>
    <property type="match status" value="1"/>
</dbReference>
<comment type="subcellular location">
    <subcellularLocation>
        <location evidence="1 9 10">Cytoplasm</location>
    </subcellularLocation>
</comment>
<evidence type="ECO:0000256" key="13">
    <source>
        <dbReference type="SAM" id="MobiDB-lite"/>
    </source>
</evidence>
<dbReference type="Gene3D" id="1.10.8.60">
    <property type="match status" value="1"/>
</dbReference>
<organism evidence="16 17">
    <name type="scientific">Marinospirillum alkalitolerans</name>
    <dbReference type="NCBI Taxonomy" id="3123374"/>
    <lineage>
        <taxon>Bacteria</taxon>
        <taxon>Pseudomonadati</taxon>
        <taxon>Pseudomonadota</taxon>
        <taxon>Gammaproteobacteria</taxon>
        <taxon>Oceanospirillales</taxon>
        <taxon>Oceanospirillaceae</taxon>
        <taxon>Marinospirillum</taxon>
    </lineage>
</organism>
<dbReference type="InterPro" id="IPR027065">
    <property type="entry name" value="Lon_Prtase"/>
</dbReference>
<dbReference type="SUPFAM" id="SSF52540">
    <property type="entry name" value="P-loop containing nucleoside triphosphate hydrolases"/>
    <property type="match status" value="1"/>
</dbReference>
<feature type="compositionally biased region" description="Basic and acidic residues" evidence="13">
    <location>
        <begin position="598"/>
        <end position="608"/>
    </location>
</feature>
<comment type="caution">
    <text evidence="16">The sequence shown here is derived from an EMBL/GenBank/DDBJ whole genome shotgun (WGS) entry which is preliminary data.</text>
</comment>
<feature type="binding site" evidence="9">
    <location>
        <begin position="387"/>
        <end position="394"/>
    </location>
    <ligand>
        <name>ATP</name>
        <dbReference type="ChEBI" id="CHEBI:30616"/>
    </ligand>
</feature>
<gene>
    <name evidence="9 16" type="primary">lon</name>
    <name evidence="16" type="ORF">V6U78_05305</name>
</gene>
<dbReference type="PROSITE" id="PS51787">
    <property type="entry name" value="LON_N"/>
    <property type="match status" value="1"/>
</dbReference>
<dbReference type="PRINTS" id="PR00830">
    <property type="entry name" value="ENDOLAPTASE"/>
</dbReference>
<keyword evidence="5 9" id="KW-0378">Hydrolase</keyword>
<feature type="region of interest" description="Disordered" evidence="13">
    <location>
        <begin position="1"/>
        <end position="24"/>
    </location>
</feature>
<evidence type="ECO:0000256" key="6">
    <source>
        <dbReference type="ARBA" id="ARBA00022825"/>
    </source>
</evidence>
<dbReference type="PROSITE" id="PS01046">
    <property type="entry name" value="LON_SER"/>
    <property type="match status" value="1"/>
</dbReference>
<evidence type="ECO:0000256" key="8">
    <source>
        <dbReference type="ARBA" id="ARBA00023016"/>
    </source>
</evidence>
<dbReference type="SUPFAM" id="SSF54211">
    <property type="entry name" value="Ribosomal protein S5 domain 2-like"/>
    <property type="match status" value="1"/>
</dbReference>
<dbReference type="RefSeq" id="WP_405338174.1">
    <property type="nucleotide sequence ID" value="NZ_JBANFI010000003.1"/>
</dbReference>
<dbReference type="HAMAP" id="MF_01973">
    <property type="entry name" value="lon_bact"/>
    <property type="match status" value="1"/>
</dbReference>
<evidence type="ECO:0000313" key="17">
    <source>
        <dbReference type="Proteomes" id="UP001621714"/>
    </source>
</evidence>
<evidence type="ECO:0000313" key="16">
    <source>
        <dbReference type="EMBL" id="MFK7160450.1"/>
    </source>
</evidence>
<keyword evidence="17" id="KW-1185">Reference proteome</keyword>
<protein>
    <recommendedName>
        <fullName evidence="9 10">Lon protease</fullName>
        <ecNumber evidence="9 10">3.4.21.53</ecNumber>
    </recommendedName>
    <alternativeName>
        <fullName evidence="9">ATP-dependent protease La</fullName>
    </alternativeName>
</protein>
<dbReference type="InterPro" id="IPR014721">
    <property type="entry name" value="Ribsml_uS5_D2-typ_fold_subgr"/>
</dbReference>
<evidence type="ECO:0000256" key="4">
    <source>
        <dbReference type="ARBA" id="ARBA00022741"/>
    </source>
</evidence>
<feature type="compositionally biased region" description="Polar residues" evidence="13">
    <location>
        <begin position="13"/>
        <end position="24"/>
    </location>
</feature>
<dbReference type="InterPro" id="IPR046336">
    <property type="entry name" value="Lon_prtase_N_sf"/>
</dbReference>
<evidence type="ECO:0000256" key="5">
    <source>
        <dbReference type="ARBA" id="ARBA00022801"/>
    </source>
</evidence>
<evidence type="ECO:0000256" key="1">
    <source>
        <dbReference type="ARBA" id="ARBA00004496"/>
    </source>
</evidence>
<comment type="subunit">
    <text evidence="9 10">Homohexamer. Organized in a ring with a central cavity.</text>
</comment>
<dbReference type="InterPro" id="IPR003959">
    <property type="entry name" value="ATPase_AAA_core"/>
</dbReference>
<name>A0ABW8PVZ3_9GAMM</name>
<keyword evidence="7 9" id="KW-0067">ATP-binding</keyword>
<dbReference type="Gene3D" id="3.30.230.10">
    <property type="match status" value="1"/>
</dbReference>
<dbReference type="InterPro" id="IPR015947">
    <property type="entry name" value="PUA-like_sf"/>
</dbReference>
<evidence type="ECO:0000256" key="3">
    <source>
        <dbReference type="ARBA" id="ARBA00022670"/>
    </source>
</evidence>
<dbReference type="Gene3D" id="3.40.50.300">
    <property type="entry name" value="P-loop containing nucleotide triphosphate hydrolases"/>
    <property type="match status" value="1"/>
</dbReference>
<evidence type="ECO:0000259" key="14">
    <source>
        <dbReference type="PROSITE" id="PS51786"/>
    </source>
</evidence>
<keyword evidence="6 9" id="KW-0720">Serine protease</keyword>
<dbReference type="EMBL" id="JBANFI010000003">
    <property type="protein sequence ID" value="MFK7160450.1"/>
    <property type="molecule type" value="Genomic_DNA"/>
</dbReference>
<dbReference type="GO" id="GO:0004252">
    <property type="term" value="F:serine-type endopeptidase activity"/>
    <property type="evidence" value="ECO:0007669"/>
    <property type="project" value="UniProtKB-EC"/>
</dbReference>
<dbReference type="InterPro" id="IPR020568">
    <property type="entry name" value="Ribosomal_Su5_D2-typ_SF"/>
</dbReference>
<dbReference type="InterPro" id="IPR003111">
    <property type="entry name" value="Lon_prtase_N"/>
</dbReference>
<dbReference type="InterPro" id="IPR027417">
    <property type="entry name" value="P-loop_NTPase"/>
</dbReference>
<proteinExistence type="evidence at transcript level"/>
<comment type="similarity">
    <text evidence="9 10 11 12">Belongs to the peptidase S16 family.</text>
</comment>
<dbReference type="CDD" id="cd19500">
    <property type="entry name" value="RecA-like_Lon"/>
    <property type="match status" value="1"/>
</dbReference>
<evidence type="ECO:0000256" key="9">
    <source>
        <dbReference type="HAMAP-Rule" id="MF_01973"/>
    </source>
</evidence>
<dbReference type="Gene3D" id="2.30.130.40">
    <property type="entry name" value="LON domain-like"/>
    <property type="match status" value="1"/>
</dbReference>
<feature type="domain" description="Lon N-terminal" evidence="15">
    <location>
        <begin position="39"/>
        <end position="234"/>
    </location>
</feature>
<keyword evidence="3 9" id="KW-0645">Protease</keyword>
<reference evidence="16 17" key="1">
    <citation type="submission" date="2024-02" db="EMBL/GenBank/DDBJ databases">
        <title>Marinospirillum sp. MEB 164 isolated from Lonar lake sediment.</title>
        <authorList>
            <person name="Joshi A."/>
            <person name="Thite S."/>
        </authorList>
    </citation>
    <scope>NUCLEOTIDE SEQUENCE [LARGE SCALE GENOMIC DNA]</scope>
    <source>
        <strain evidence="16 17">MEB164</strain>
    </source>
</reference>
<dbReference type="Gene3D" id="1.20.5.5270">
    <property type="match status" value="1"/>
</dbReference>
<comment type="catalytic activity">
    <reaction evidence="9 10 11">
        <text>Hydrolysis of proteins in presence of ATP.</text>
        <dbReference type="EC" id="3.4.21.53"/>
    </reaction>
</comment>
<evidence type="ECO:0000256" key="7">
    <source>
        <dbReference type="ARBA" id="ARBA00022840"/>
    </source>
</evidence>
<dbReference type="PANTHER" id="PTHR43718:SF2">
    <property type="entry name" value="LON PROTEASE HOMOLOG, MITOCHONDRIAL"/>
    <property type="match status" value="1"/>
</dbReference>
<dbReference type="InterPro" id="IPR004815">
    <property type="entry name" value="Lon_bac/euk-typ"/>
</dbReference>
<dbReference type="Pfam" id="PF22667">
    <property type="entry name" value="Lon_lid"/>
    <property type="match status" value="1"/>
</dbReference>
<dbReference type="InterPro" id="IPR027543">
    <property type="entry name" value="Lon_bac"/>
</dbReference>
<dbReference type="PIRSF" id="PIRSF001174">
    <property type="entry name" value="Lon_proteas"/>
    <property type="match status" value="1"/>
</dbReference>
<dbReference type="InterPro" id="IPR003593">
    <property type="entry name" value="AAA+_ATPase"/>
</dbReference>
<sequence>MTEDDNTLPDTAVDTSQQHSGSASGQLLLAADAPLPERIYLLPVHNRPFFPAQVQPLVIPRAPWEATLERVSDTPHQVTGLIFVDEQPTDQLEIDQWPSIGTAVKVHRASSEEQRIQFIAQGLRRFKIERWLSRTPPYLVEVSYPQPQEDSSDEAKAYAFSLINGIKELLPLNPLYGEELKHYLHRFNPNDPGPLADFAAAITSAKGRELQKVLETLPLLQRMQKVLPLLLKEVEVARLQGEISEEVNQKIHQRQREFFLREQLKVIQRELGISKDDKTAEIETICARLEGKTLPEAVQKRFDEEKTKLEMLETGSPEYAVTRNYLDWLSQLPWGVRSTDQLDLTLARQVLDQDHDGLEDVKDRIIEFLAEGHFKGDVGGSIVLLVGPPGVGKTSIGQSIARTLGRKFYRFSVGGMRDEAEIKGHRRTYIGAMPGKLIQALKEAGTENPVILLDEIDKMGQSYQGDPASALLEVLDPEQNHQFLDHYLDVRVDLSKVLFLCTANQLDTLPGPLLDRMEVIRLSGYIAEEKLAIAKNHLWPKLLKRAGLKKSQVKISDAALKKVIEGYAREAGVRKLEKLLHRLIRKASVQLLTANTRPAEKSAAEKNTAEPAPPPKSISLGVSKIEAYLGAPTFRPDQLMKGIGVVTGLAWTAMGGATLSIEASQVHALNKGFKLTGQLGEVMKESAEIAYSYVMSHLGDLSAPVDFFDQKQIHLHVPEGATPKDGPSAGITMATALLSLARRQKTRPIAMTGELSLTGQVLPVGGIREKVIAAKRQGLTELILPLANQRDFDELPDYLKTGLTVHFARQFKEVVHWAFQ</sequence>
<dbReference type="Pfam" id="PF02190">
    <property type="entry name" value="LON_substr_bdg"/>
    <property type="match status" value="1"/>
</dbReference>
<accession>A0ABW8PVZ3</accession>